<dbReference type="CDD" id="cd02440">
    <property type="entry name" value="AdoMet_MTases"/>
    <property type="match status" value="1"/>
</dbReference>
<name>A0ABY1A9H1_9LACO</name>
<dbReference type="PANTHER" id="PTHR47739:SF1">
    <property type="entry name" value="TRNA1(VAL) (ADENINE(37)-N6)-METHYLTRANSFERASE"/>
    <property type="match status" value="1"/>
</dbReference>
<proteinExistence type="predicted"/>
<comment type="caution">
    <text evidence="2">The sequence shown here is derived from an EMBL/GenBank/DDBJ whole genome shotgun (WGS) entry which is preliminary data.</text>
</comment>
<accession>A0ABY1A9H1</accession>
<evidence type="ECO:0000313" key="3">
    <source>
        <dbReference type="Proteomes" id="UP000182089"/>
    </source>
</evidence>
<dbReference type="SUPFAM" id="SSF53335">
    <property type="entry name" value="S-adenosyl-L-methionine-dependent methyltransferases"/>
    <property type="match status" value="1"/>
</dbReference>
<dbReference type="InterPro" id="IPR007848">
    <property type="entry name" value="Small_mtfrase_dom"/>
</dbReference>
<feature type="domain" description="Methyltransferase small" evidence="1">
    <location>
        <begin position="35"/>
        <end position="149"/>
    </location>
</feature>
<protein>
    <submittedName>
        <fullName evidence="2">tRNA1(Val) A37 N6-methylase TrmN6</fullName>
    </submittedName>
</protein>
<reference evidence="2 3" key="1">
    <citation type="submission" date="2016-10" db="EMBL/GenBank/DDBJ databases">
        <authorList>
            <person name="Varghese N."/>
            <person name="Submissions S."/>
        </authorList>
    </citation>
    <scope>NUCLEOTIDE SEQUENCE [LARGE SCALE GENOMIC DNA]</scope>
    <source>
        <strain evidence="2 3">WC1T17</strain>
    </source>
</reference>
<evidence type="ECO:0000313" key="2">
    <source>
        <dbReference type="EMBL" id="SEM39316.1"/>
    </source>
</evidence>
<dbReference type="InterPro" id="IPR050210">
    <property type="entry name" value="tRNA_Adenine-N(6)_MTase"/>
</dbReference>
<dbReference type="InterPro" id="IPR029063">
    <property type="entry name" value="SAM-dependent_MTases_sf"/>
</dbReference>
<dbReference type="Proteomes" id="UP000182089">
    <property type="component" value="Unassembled WGS sequence"/>
</dbReference>
<sequence>MDVKIYDNERVDALFANQVKIIQSDEVFAFSLDAVLLANFTNPAKKKQQKIVDLCAGNGAVGLFLTAKTSAKIYEVEIQKRLANMAQRSVILNDLDQQVEVINADLNDILTYLPKDSIDTITCNPPYFTNQPDSKKNPNHYLALARHELTVTLAQTIEQSANLLKMNGKVCFVHRPERLLEMGALMQKNRLAPKRIQLVYPKAGREANMVLVEAIKDGKPGGVRFLEPLVVYGPDGNYTPAIRKMIYG</sequence>
<dbReference type="PANTHER" id="PTHR47739">
    <property type="entry name" value="TRNA1(VAL) (ADENINE(37)-N6)-METHYLTRANSFERASE"/>
    <property type="match status" value="1"/>
</dbReference>
<organism evidence="2 3">
    <name type="scientific">Ligilactobacillus ruminis</name>
    <dbReference type="NCBI Taxonomy" id="1623"/>
    <lineage>
        <taxon>Bacteria</taxon>
        <taxon>Bacillati</taxon>
        <taxon>Bacillota</taxon>
        <taxon>Bacilli</taxon>
        <taxon>Lactobacillales</taxon>
        <taxon>Lactobacillaceae</taxon>
        <taxon>Ligilactobacillus</taxon>
    </lineage>
</organism>
<dbReference type="Gene3D" id="3.40.50.150">
    <property type="entry name" value="Vaccinia Virus protein VP39"/>
    <property type="match status" value="1"/>
</dbReference>
<evidence type="ECO:0000259" key="1">
    <source>
        <dbReference type="Pfam" id="PF05175"/>
    </source>
</evidence>
<gene>
    <name evidence="2" type="ORF">SAMN05216431_10249</name>
</gene>
<dbReference type="Pfam" id="PF05175">
    <property type="entry name" value="MTS"/>
    <property type="match status" value="1"/>
</dbReference>
<dbReference type="EMBL" id="FOCC01000002">
    <property type="protein sequence ID" value="SEM39316.1"/>
    <property type="molecule type" value="Genomic_DNA"/>
</dbReference>